<dbReference type="PROSITE" id="PS50238">
    <property type="entry name" value="RHOGAP"/>
    <property type="match status" value="1"/>
</dbReference>
<gene>
    <name evidence="7" type="ORF">SNE40_015960</name>
</gene>
<feature type="compositionally biased region" description="Basic residues" evidence="4">
    <location>
        <begin position="2513"/>
        <end position="2528"/>
    </location>
</feature>
<evidence type="ECO:0000256" key="1">
    <source>
        <dbReference type="ARBA" id="ARBA00022443"/>
    </source>
</evidence>
<evidence type="ECO:0000313" key="8">
    <source>
        <dbReference type="Proteomes" id="UP001347796"/>
    </source>
</evidence>
<dbReference type="SUPFAM" id="SSF48350">
    <property type="entry name" value="GTPase activation domain, GAP"/>
    <property type="match status" value="1"/>
</dbReference>
<dbReference type="GO" id="GO:0007264">
    <property type="term" value="P:small GTPase-mediated signal transduction"/>
    <property type="evidence" value="ECO:0007669"/>
    <property type="project" value="TreeGrafter"/>
</dbReference>
<feature type="compositionally biased region" description="Basic and acidic residues" evidence="4">
    <location>
        <begin position="2552"/>
        <end position="2561"/>
    </location>
</feature>
<feature type="region of interest" description="Disordered" evidence="4">
    <location>
        <begin position="2083"/>
        <end position="2125"/>
    </location>
</feature>
<evidence type="ECO:0000313" key="7">
    <source>
        <dbReference type="EMBL" id="KAK6172261.1"/>
    </source>
</evidence>
<dbReference type="Gene3D" id="2.30.30.40">
    <property type="entry name" value="SH3 Domains"/>
    <property type="match status" value="1"/>
</dbReference>
<feature type="domain" description="Rho-GAP" evidence="6">
    <location>
        <begin position="384"/>
        <end position="575"/>
    </location>
</feature>
<dbReference type="InterPro" id="IPR051576">
    <property type="entry name" value="PX-Rho_GAP"/>
</dbReference>
<keyword evidence="1 3" id="KW-0728">SH3 domain</keyword>
<keyword evidence="2" id="KW-0343">GTPase activation</keyword>
<feature type="compositionally biased region" description="Basic residues" evidence="4">
    <location>
        <begin position="929"/>
        <end position="942"/>
    </location>
</feature>
<dbReference type="InterPro" id="IPR036028">
    <property type="entry name" value="SH3-like_dom_sf"/>
</dbReference>
<feature type="compositionally biased region" description="Polar residues" evidence="4">
    <location>
        <begin position="2703"/>
        <end position="2721"/>
    </location>
</feature>
<feature type="region of interest" description="Disordered" evidence="4">
    <location>
        <begin position="892"/>
        <end position="987"/>
    </location>
</feature>
<dbReference type="FunFam" id="2.30.30.40:FF:000207">
    <property type="entry name" value="CLUMA_CG020965, isoform A"/>
    <property type="match status" value="1"/>
</dbReference>
<dbReference type="InterPro" id="IPR001452">
    <property type="entry name" value="SH3_domain"/>
</dbReference>
<dbReference type="Proteomes" id="UP001347796">
    <property type="component" value="Unassembled WGS sequence"/>
</dbReference>
<evidence type="ECO:0000256" key="4">
    <source>
        <dbReference type="SAM" id="MobiDB-lite"/>
    </source>
</evidence>
<feature type="compositionally biased region" description="Polar residues" evidence="4">
    <location>
        <begin position="1434"/>
        <end position="1454"/>
    </location>
</feature>
<dbReference type="SMART" id="SM00324">
    <property type="entry name" value="RhoGAP"/>
    <property type="match status" value="1"/>
</dbReference>
<dbReference type="GO" id="GO:0005096">
    <property type="term" value="F:GTPase activator activity"/>
    <property type="evidence" value="ECO:0007669"/>
    <property type="project" value="UniProtKB-KW"/>
</dbReference>
<name>A0AAN8J7Y2_PATCE</name>
<dbReference type="PANTHER" id="PTHR15729">
    <property type="entry name" value="CDC42 GTPASE-ACTIVATING PROTEIN"/>
    <property type="match status" value="1"/>
</dbReference>
<feature type="region of interest" description="Disordered" evidence="4">
    <location>
        <begin position="799"/>
        <end position="877"/>
    </location>
</feature>
<evidence type="ECO:0000259" key="5">
    <source>
        <dbReference type="PROSITE" id="PS50002"/>
    </source>
</evidence>
<feature type="region of interest" description="Disordered" evidence="4">
    <location>
        <begin position="1758"/>
        <end position="1778"/>
    </location>
</feature>
<accession>A0AAN8J7Y2</accession>
<sequence length="2758" mass="309301">MEGQATEVDTASVNGQRLFNVQNIYGTPQIPRKRPCIQVRPRRMTLIDLRNVSLSEEDVPHRKASSGTVRSEGGLPASQYYTKHGILPIYDSTDSLDSKRSSTGMKIRRIPSLLDGTTRFPKLEECAHFHYDVVELGPIEVHLCDDDRENYHHNEEEGIEDTFLMRVKSNEKAWNIRRTFGNFRSLDKQLHRCIFDRKFSQLVELQRQDEEKENTDLRRILRRYLERFSYLAGSMINCGSVLNWLELDNRGNRLLAVDDSGINTPAIAAAHAIKRYNAQAVDEISLEVGDIVSVIDMPPAEDTIWWRGKRGFEVGFFPGECVEVIGDKVPNSMATRILRRAATKKPLIRRHGKLMSFLRTFFSTRPARNQLKQSGIVKERVFGCDLGEHLLNSGHDVPLVLKSCTEVIERDGIVDGIYRLSGITSNIQKLRLAFDEDCVPDLRDDCYLQDIHSISSLLKMYLRELPNPLLTYQLYDKFADAVRDEDNKLLRIHDVVQQLPPPHYRTTEYLMKHLARVAEHSHETGMHSKNLAIVWAPNLLRSKELEMGGGAAALQGVGIQAVVTECLICYSDIIFSDKMPSYSSPELQKAHKKPRPKSLAISTPTRLLTLEEARERAFVGGLIPMNQKFIDVGGGPDSLPAKYHTVIDLPGYKKKSVSTKTKKSPVSGWKSIFSKPRSGSIKKARKSSIQDNLNITPVQGKALTEEDVHNWKKRLRSAKSAESLLSLASSNRSSGGRIAKAPDNTMVLNVYKEERPHHKRSLSSDATAILSQHSHIPIFLESGREMPIDVDSSVVPHVMEDIEMSPSRTSRPMRREDPGKGSFIRGDSSRLPLHHRRTPSAPNTPNQERSTTKTQQVSAHQKTLSQPALESPSQVQRRQVYTYIHSSEESLNGEHFIDGNTGKPKNNLSPISSQAKYAKSAEELTPQKRSAKTPPKGRKKTKNNSPDKSPKSPPLKEVVQLPESPGARRKVQTGDSPTKPSDKNQYFFSRTHDYAEIMSDEENGRNRDSSFRDSDILCSPCDMRDFIEHIDNKFAKHKQSSSYVDNSPEKKESLSNGSQSSWQNNEQFNRRLNDSYDYAQVQKRTPQQNGSQISPTVAGLDYTHTDSQRSQDIKNYNSSASANREAVELGSHIHKSSSKNKMSKCLSVPSDIAKSLENITAGSNMDLLSSVTISELSQSVDSFNHSFNHEEGRYVRDPRRRRSASCDSLNAADSQLCRTLREINQQMDKTFQQNVDRALQLEGEGYHRHEHDRNNVHSLHLSESYPSAVGQKRSFHNSYECIPDSNSKSLLEDHHEKLSRENPTFLSSIPLDLFENNTTEISSNMNKSPSYTQDTHTDSIAGIYRRRNSSSSDSSTEMARVDVTRQLGDKPSLHHQYEISGHAMFPAEDEDQTAPFPVDLTSSQLYAQQLRDRELAWRNSGSSDGPDYARINKNKTSPTLASTNSSGQNLQSIHQQDRHSNIIINTSYDGQNNNEPLYCQINRANPQRITTSPISFDASPKPSPRNPQSLPQQQTSSNLFVNSSLPQTTSPIPDGWQTPRTFRRSDDNTAFAQQNITSLSQSLNMSAHQAMNNQLHTSTSLPEVHVHQDTLTVQKPTIKKSTTASELEMDSIIQKELESCFKTEPSFNTEPAVQSTYVPVPKPRKTVSELRADEETSDSDRMTIEDIKQAHKAVREGEKMLEMLDSSNAGKKLEDVVMEHIDVPKNTNVLREPSPNLFLRSSPLPREPSPNLYLRASPVPREPSPNFFLRASPLPDEAKPVRASPVPNTLADDGNDKMTNEDIRKAHKTVKQGEKMLKVLDSSNAGKKLEDVVFEQLDPAPKSRSSFTERRTELEAWPAAEQQPQRHSWQFSERQPEFDNSRRFSPQSIENQHQPMTEQPAESDHNRMTIEDIKQAHKTVKEGEKVLRMLDSSNAGQKMEDLVREQQMEAAPKHTSQIPVIDYNSRDVTMVSPRPDQYPMTNLGMEITMNASRNRVPSPFLPNEVPLTVITNEPPLPVVQNDIPVLTTVPAASKMDEKGDDDRMTIADIKRAHRTVKDGEKMLHMLDSSNAGRKLEDVVFEHIEVDLPSSRNSADYTVIQKPSTMSSSYSDSSGSHHGRPSMSNSWSGSSSENSDTKKNFGTKKNSDNVVFIPASHLPATVIESRCEKTAPDPTGEVTESQLLRVESFGEIDSEEFQNVINRGKALIQADKAHIDTKILPTSAVIQKNTSLESRILPGQPIAVCRASDVSNVNVPHGDILRAPSFISSAVAPVPSPKARTSVKVGTNDIPPPHQEVIEVTRPSVIKGKKGSKESKNVKSVHSCKMSYPPRHLAEFMDDTSDSLTTDFSSTGPSDADPSGLSSTDDDVFSDVNENSQAFRRSKLIENRDFDFRASLGKMERVSSIEKVSSDPVKISVKAVDEMISSRSSLDESLLTIVAERHDIFGPEAEEEPGFNTGSLRVKRSQKLKSLVELFESVSDNNDSDSSSPSTRPKDRRHMTSSQPSMLTHSVESSSKYEADTDDELTPTRVRTNSFRHRSRSRSRDRARKSSGIGSDKENRLQSRSPTPSRKPPGGERTRDLDFPPPQGSPSDSSSDRSRKQKSRSEKYSSMGKPPKYRSNSRTRTHSESSTSESESSLHHDHALLHRLTDCDVILRDQNRTDLRFRETAIRKSIEDSLPERCDLQRRGSIKELREFFECRKSDPDQEESTSSAVKTSQDRIKSVSPSFRETSGRSEISSTSAMRFSLELPSGSTLSHAEGVLKPQAVRLGPKPFYGSKK</sequence>
<dbReference type="InterPro" id="IPR008936">
    <property type="entry name" value="Rho_GTPase_activation_prot"/>
</dbReference>
<feature type="region of interest" description="Disordered" evidence="4">
    <location>
        <begin position="2322"/>
        <end position="2347"/>
    </location>
</feature>
<feature type="domain" description="SH3" evidence="5">
    <location>
        <begin position="265"/>
        <end position="327"/>
    </location>
</feature>
<dbReference type="InterPro" id="IPR000198">
    <property type="entry name" value="RhoGAP_dom"/>
</dbReference>
<dbReference type="EMBL" id="JAZGQO010000011">
    <property type="protein sequence ID" value="KAK6172261.1"/>
    <property type="molecule type" value="Genomic_DNA"/>
</dbReference>
<keyword evidence="8" id="KW-1185">Reference proteome</keyword>
<proteinExistence type="predicted"/>
<feature type="region of interest" description="Disordered" evidence="4">
    <location>
        <begin position="2679"/>
        <end position="2721"/>
    </location>
</feature>
<feature type="compositionally biased region" description="Polar residues" evidence="4">
    <location>
        <begin position="1054"/>
        <end position="1063"/>
    </location>
</feature>
<feature type="compositionally biased region" description="Polar residues" evidence="4">
    <location>
        <begin position="973"/>
        <end position="987"/>
    </location>
</feature>
<dbReference type="SMART" id="SM00326">
    <property type="entry name" value="SH3"/>
    <property type="match status" value="1"/>
</dbReference>
<feature type="compositionally biased region" description="Low complexity" evidence="4">
    <location>
        <begin position="2457"/>
        <end position="2469"/>
    </location>
</feature>
<feature type="region of interest" description="Disordered" evidence="4">
    <location>
        <begin position="2284"/>
        <end position="2303"/>
    </location>
</feature>
<protein>
    <recommendedName>
        <fullName evidence="9">GTPase-activating protein CdGAPr</fullName>
    </recommendedName>
</protein>
<feature type="compositionally biased region" description="Low complexity" evidence="4">
    <location>
        <begin position="2083"/>
        <end position="2113"/>
    </location>
</feature>
<dbReference type="PROSITE" id="PS50002">
    <property type="entry name" value="SH3"/>
    <property type="match status" value="1"/>
</dbReference>
<dbReference type="FunFam" id="1.10.555.10:FF:000002">
    <property type="entry name" value="rho GTPase-activating protein 32 isoform X1"/>
    <property type="match status" value="1"/>
</dbReference>
<dbReference type="CDD" id="cd11835">
    <property type="entry name" value="SH3_ARHGAP32_33"/>
    <property type="match status" value="1"/>
</dbReference>
<evidence type="ECO:0008006" key="9">
    <source>
        <dbReference type="Google" id="ProtNLM"/>
    </source>
</evidence>
<dbReference type="Gene3D" id="1.10.555.10">
    <property type="entry name" value="Rho GTPase activation protein"/>
    <property type="match status" value="1"/>
</dbReference>
<feature type="compositionally biased region" description="Low complexity" evidence="4">
    <location>
        <begin position="2604"/>
        <end position="2614"/>
    </location>
</feature>
<dbReference type="Pfam" id="PF07653">
    <property type="entry name" value="SH3_2"/>
    <property type="match status" value="1"/>
</dbReference>
<feature type="region of interest" description="Disordered" evidence="4">
    <location>
        <begin position="2457"/>
        <end position="2618"/>
    </location>
</feature>
<evidence type="ECO:0000256" key="3">
    <source>
        <dbReference type="PROSITE-ProRule" id="PRU00192"/>
    </source>
</evidence>
<dbReference type="SUPFAM" id="SSF50044">
    <property type="entry name" value="SH3-domain"/>
    <property type="match status" value="1"/>
</dbReference>
<reference evidence="7 8" key="1">
    <citation type="submission" date="2024-01" db="EMBL/GenBank/DDBJ databases">
        <title>The genome of the rayed Mediterranean limpet Patella caerulea (Linnaeus, 1758).</title>
        <authorList>
            <person name="Anh-Thu Weber A."/>
            <person name="Halstead-Nussloch G."/>
        </authorList>
    </citation>
    <scope>NUCLEOTIDE SEQUENCE [LARGE SCALE GENOMIC DNA]</scope>
    <source>
        <strain evidence="7">AATW-2023a</strain>
        <tissue evidence="7">Whole specimen</tissue>
    </source>
</reference>
<feature type="compositionally biased region" description="Basic residues" evidence="4">
    <location>
        <begin position="2594"/>
        <end position="2603"/>
    </location>
</feature>
<feature type="compositionally biased region" description="Polar residues" evidence="4">
    <location>
        <begin position="903"/>
        <end position="915"/>
    </location>
</feature>
<evidence type="ECO:0000256" key="2">
    <source>
        <dbReference type="ARBA" id="ARBA00022468"/>
    </source>
</evidence>
<organism evidence="7 8">
    <name type="scientific">Patella caerulea</name>
    <name type="common">Rayed Mediterranean limpet</name>
    <dbReference type="NCBI Taxonomy" id="87958"/>
    <lineage>
        <taxon>Eukaryota</taxon>
        <taxon>Metazoa</taxon>
        <taxon>Spiralia</taxon>
        <taxon>Lophotrochozoa</taxon>
        <taxon>Mollusca</taxon>
        <taxon>Gastropoda</taxon>
        <taxon>Patellogastropoda</taxon>
        <taxon>Patelloidea</taxon>
        <taxon>Patellidae</taxon>
        <taxon>Patella</taxon>
    </lineage>
</organism>
<feature type="compositionally biased region" description="Basic and acidic residues" evidence="4">
    <location>
        <begin position="2573"/>
        <end position="2586"/>
    </location>
</feature>
<dbReference type="PANTHER" id="PTHR15729:SF10">
    <property type="entry name" value="GTPASE-ACTIVATING PROTEIN CDGAPR"/>
    <property type="match status" value="1"/>
</dbReference>
<dbReference type="Pfam" id="PF00620">
    <property type="entry name" value="RhoGAP"/>
    <property type="match status" value="1"/>
</dbReference>
<feature type="compositionally biased region" description="Polar residues" evidence="4">
    <location>
        <begin position="1842"/>
        <end position="1853"/>
    </location>
</feature>
<feature type="region of interest" description="Disordered" evidence="4">
    <location>
        <begin position="1417"/>
        <end position="1455"/>
    </location>
</feature>
<feature type="region of interest" description="Disordered" evidence="4">
    <location>
        <begin position="1490"/>
        <end position="1513"/>
    </location>
</feature>
<evidence type="ECO:0000259" key="6">
    <source>
        <dbReference type="PROSITE" id="PS50238"/>
    </source>
</evidence>
<feature type="region of interest" description="Disordered" evidence="4">
    <location>
        <begin position="1819"/>
        <end position="1864"/>
    </location>
</feature>
<feature type="compositionally biased region" description="Polar residues" evidence="4">
    <location>
        <begin position="2479"/>
        <end position="2495"/>
    </location>
</feature>
<feature type="region of interest" description="Disordered" evidence="4">
    <location>
        <begin position="1036"/>
        <end position="1063"/>
    </location>
</feature>
<comment type="caution">
    <text evidence="7">The sequence shown here is derived from an EMBL/GenBank/DDBJ whole genome shotgun (WGS) entry which is preliminary data.</text>
</comment>
<feature type="compositionally biased region" description="Polar residues" evidence="4">
    <location>
        <begin position="840"/>
        <end position="877"/>
    </location>
</feature>